<dbReference type="OrthoDB" id="193931at2759"/>
<feature type="compositionally biased region" description="Low complexity" evidence="9">
    <location>
        <begin position="533"/>
        <end position="555"/>
    </location>
</feature>
<dbReference type="GO" id="GO:0035556">
    <property type="term" value="P:intracellular signal transduction"/>
    <property type="evidence" value="ECO:0007669"/>
    <property type="project" value="TreeGrafter"/>
</dbReference>
<evidence type="ECO:0000256" key="4">
    <source>
        <dbReference type="ARBA" id="ARBA00022741"/>
    </source>
</evidence>
<dbReference type="SUPFAM" id="SSF103243">
    <property type="entry name" value="KA1-like"/>
    <property type="match status" value="1"/>
</dbReference>
<feature type="region of interest" description="Disordered" evidence="9">
    <location>
        <begin position="632"/>
        <end position="668"/>
    </location>
</feature>
<keyword evidence="5" id="KW-0418">Kinase</keyword>
<feature type="compositionally biased region" description="Low complexity" evidence="9">
    <location>
        <begin position="490"/>
        <end position="526"/>
    </location>
</feature>
<evidence type="ECO:0000256" key="10">
    <source>
        <dbReference type="SAM" id="SignalP"/>
    </source>
</evidence>
<dbReference type="PROSITE" id="PS00108">
    <property type="entry name" value="PROTEIN_KINASE_ST"/>
    <property type="match status" value="1"/>
</dbReference>
<dbReference type="EMBL" id="JAFCMP010000445">
    <property type="protein sequence ID" value="KAG5179846.1"/>
    <property type="molecule type" value="Genomic_DNA"/>
</dbReference>
<evidence type="ECO:0000256" key="1">
    <source>
        <dbReference type="ARBA" id="ARBA00012513"/>
    </source>
</evidence>
<keyword evidence="3" id="KW-0808">Transferase</keyword>
<dbReference type="InterPro" id="IPR000719">
    <property type="entry name" value="Prot_kinase_dom"/>
</dbReference>
<dbReference type="PROSITE" id="PS50032">
    <property type="entry name" value="KA1"/>
    <property type="match status" value="1"/>
</dbReference>
<dbReference type="PANTHER" id="PTHR24346:SF82">
    <property type="entry name" value="KP78A-RELATED"/>
    <property type="match status" value="1"/>
</dbReference>
<keyword evidence="2" id="KW-0723">Serine/threonine-protein kinase</keyword>
<dbReference type="InterPro" id="IPR008271">
    <property type="entry name" value="Ser/Thr_kinase_AS"/>
</dbReference>
<feature type="signal peptide" evidence="10">
    <location>
        <begin position="1"/>
        <end position="23"/>
    </location>
</feature>
<name>A0A836CDB8_9STRA</name>
<sequence length="945" mass="102562">MRTGLSAFVAVVGLLAGANVAAGAELSCVGTVDSTDSTYTITSSLDCTANPTLVALKQDTTIYVGKGILTLTQVGFQIYGVTVKIVPAPGATSPKLIIQDNAEHGSGGAFYVDRGYLSVGVAMDFKNNMATSGGAATAANGATLEFLKPTNFIENIATQAAVTTLRKGSVDSADVPHTLGEHVVTGTRVAVKMLSKRGVGADMLRRVWREIRIMQLCRHPHITRLYEVIDTPSDIFMIMEYVPGGELGEFMIVNGRLSAAAARLLFQQLICAVEHCHFNGVVHRDLKLDNLLVTDDGSLKVADFGLSNITRDGEFLRTCCGTAAYAAPELMAGRLYAGPEVDVWSAGVVLYALLCHQLPFEMGHGSNGYRAMCARIEGGMYTLPAHLPTDARDLLQRMLTVDPMRRMLTVDPMRRMLMVDPMRRITIAAIRQHPWFTPSIPAYLALSPTELEAQAAVLNHGIISAMLELPFEPRATRAQVVHAITPHALQQQQQQQPQQQRQQQRQQQQRQQQQRQQRQQPQQQQQQPPPPQQQQQQPPQQQQQQQRQQRSSQQRSARLRVAYELLVGDRHAAERLRRCAETCQRLASTPLVFTPASAGGGLSASVSKVNLVAMKDKLAQAARILQQDIATAPDTASATPSTSTLRNKMQQPAKSSSSLAAALDSPPPAAAAEAVQAAQQQQRRWYLGIQSQRPCGDIMALLYRALRERGVEWRALSTYSLDCRVCRSPQLAAEAQQRGSGGDSGSGSVDVNIDSSGDGGSSSSSGTSSAATDGLNCGHHVNGNTDVVASLQLYALRKHTYVLDFRRKQGDQFAFMRLCGGVMRALLAFAASGDGGMKFTTVTSAAATEVAVLEAVPAEGALSPSSSQPPLQQHCSAQLRSDQQQQPPQQQRSLPQQRPVAQQQLPVQQQQQQQPLAPQQRKEAPPYDNELPRAALYLKMRSVSG</sequence>
<gene>
    <name evidence="13" type="ORF">JKP88DRAFT_346813</name>
</gene>
<feature type="domain" description="Protein kinase" evidence="11">
    <location>
        <begin position="159"/>
        <end position="436"/>
    </location>
</feature>
<dbReference type="InterPro" id="IPR011009">
    <property type="entry name" value="Kinase-like_dom_sf"/>
</dbReference>
<keyword evidence="14" id="KW-1185">Reference proteome</keyword>
<feature type="domain" description="KA1" evidence="12">
    <location>
        <begin position="780"/>
        <end position="828"/>
    </location>
</feature>
<dbReference type="GO" id="GO:0004674">
    <property type="term" value="F:protein serine/threonine kinase activity"/>
    <property type="evidence" value="ECO:0007669"/>
    <property type="project" value="UniProtKB-KW"/>
</dbReference>
<dbReference type="InterPro" id="IPR001772">
    <property type="entry name" value="KA1_dom"/>
</dbReference>
<dbReference type="SMART" id="SM00220">
    <property type="entry name" value="S_TKc"/>
    <property type="match status" value="1"/>
</dbReference>
<dbReference type="PROSITE" id="PS50011">
    <property type="entry name" value="PROTEIN_KINASE_DOM"/>
    <property type="match status" value="1"/>
</dbReference>
<accession>A0A836CDB8</accession>
<keyword evidence="4" id="KW-0547">Nucleotide-binding</keyword>
<dbReference type="Pfam" id="PF00069">
    <property type="entry name" value="Pkinase"/>
    <property type="match status" value="1"/>
</dbReference>
<evidence type="ECO:0000256" key="9">
    <source>
        <dbReference type="SAM" id="MobiDB-lite"/>
    </source>
</evidence>
<feature type="region of interest" description="Disordered" evidence="9">
    <location>
        <begin position="488"/>
        <end position="556"/>
    </location>
</feature>
<evidence type="ECO:0000313" key="14">
    <source>
        <dbReference type="Proteomes" id="UP000664859"/>
    </source>
</evidence>
<dbReference type="GO" id="GO:0005524">
    <property type="term" value="F:ATP binding"/>
    <property type="evidence" value="ECO:0007669"/>
    <property type="project" value="UniProtKB-KW"/>
</dbReference>
<dbReference type="Proteomes" id="UP000664859">
    <property type="component" value="Unassembled WGS sequence"/>
</dbReference>
<dbReference type="InterPro" id="IPR028375">
    <property type="entry name" value="KA1/Ssp2_C"/>
</dbReference>
<comment type="caution">
    <text evidence="13">The sequence shown here is derived from an EMBL/GenBank/DDBJ whole genome shotgun (WGS) entry which is preliminary data.</text>
</comment>
<feature type="compositionally biased region" description="Low complexity" evidence="9">
    <location>
        <begin position="860"/>
        <end position="919"/>
    </location>
</feature>
<evidence type="ECO:0000256" key="7">
    <source>
        <dbReference type="ARBA" id="ARBA00047899"/>
    </source>
</evidence>
<feature type="region of interest" description="Disordered" evidence="9">
    <location>
        <begin position="860"/>
        <end position="932"/>
    </location>
</feature>
<evidence type="ECO:0000256" key="2">
    <source>
        <dbReference type="ARBA" id="ARBA00022527"/>
    </source>
</evidence>
<dbReference type="GO" id="GO:0005737">
    <property type="term" value="C:cytoplasm"/>
    <property type="evidence" value="ECO:0007669"/>
    <property type="project" value="TreeGrafter"/>
</dbReference>
<feature type="compositionally biased region" description="Low complexity" evidence="9">
    <location>
        <begin position="746"/>
        <end position="772"/>
    </location>
</feature>
<keyword evidence="10" id="KW-0732">Signal</keyword>
<organism evidence="13 14">
    <name type="scientific">Tribonema minus</name>
    <dbReference type="NCBI Taxonomy" id="303371"/>
    <lineage>
        <taxon>Eukaryota</taxon>
        <taxon>Sar</taxon>
        <taxon>Stramenopiles</taxon>
        <taxon>Ochrophyta</taxon>
        <taxon>PX clade</taxon>
        <taxon>Xanthophyceae</taxon>
        <taxon>Tribonematales</taxon>
        <taxon>Tribonemataceae</taxon>
        <taxon>Tribonema</taxon>
    </lineage>
</organism>
<keyword evidence="6" id="KW-0067">ATP-binding</keyword>
<evidence type="ECO:0000256" key="3">
    <source>
        <dbReference type="ARBA" id="ARBA00022679"/>
    </source>
</evidence>
<evidence type="ECO:0000256" key="8">
    <source>
        <dbReference type="ARBA" id="ARBA00048679"/>
    </source>
</evidence>
<dbReference type="FunFam" id="1.10.510.10:FF:000571">
    <property type="entry name" value="Maternal embryonic leucine zipper kinase"/>
    <property type="match status" value="1"/>
</dbReference>
<dbReference type="PANTHER" id="PTHR24346">
    <property type="entry name" value="MAP/MICROTUBULE AFFINITY-REGULATING KINASE"/>
    <property type="match status" value="1"/>
</dbReference>
<comment type="catalytic activity">
    <reaction evidence="7">
        <text>L-threonyl-[protein] + ATP = O-phospho-L-threonyl-[protein] + ADP + H(+)</text>
        <dbReference type="Rhea" id="RHEA:46608"/>
        <dbReference type="Rhea" id="RHEA-COMP:11060"/>
        <dbReference type="Rhea" id="RHEA-COMP:11605"/>
        <dbReference type="ChEBI" id="CHEBI:15378"/>
        <dbReference type="ChEBI" id="CHEBI:30013"/>
        <dbReference type="ChEBI" id="CHEBI:30616"/>
        <dbReference type="ChEBI" id="CHEBI:61977"/>
        <dbReference type="ChEBI" id="CHEBI:456216"/>
        <dbReference type="EC" id="2.7.11.1"/>
    </reaction>
</comment>
<feature type="chain" id="PRO_5032644793" description="non-specific serine/threonine protein kinase" evidence="10">
    <location>
        <begin position="24"/>
        <end position="945"/>
    </location>
</feature>
<evidence type="ECO:0000256" key="5">
    <source>
        <dbReference type="ARBA" id="ARBA00022777"/>
    </source>
</evidence>
<evidence type="ECO:0000256" key="6">
    <source>
        <dbReference type="ARBA" id="ARBA00022840"/>
    </source>
</evidence>
<evidence type="ECO:0000259" key="11">
    <source>
        <dbReference type="PROSITE" id="PS50011"/>
    </source>
</evidence>
<dbReference type="SUPFAM" id="SSF56112">
    <property type="entry name" value="Protein kinase-like (PK-like)"/>
    <property type="match status" value="1"/>
</dbReference>
<protein>
    <recommendedName>
        <fullName evidence="1">non-specific serine/threonine protein kinase</fullName>
        <ecNumber evidence="1">2.7.11.1</ecNumber>
    </recommendedName>
</protein>
<reference evidence="13" key="1">
    <citation type="submission" date="2021-02" db="EMBL/GenBank/DDBJ databases">
        <title>First Annotated Genome of the Yellow-green Alga Tribonema minus.</title>
        <authorList>
            <person name="Mahan K.M."/>
        </authorList>
    </citation>
    <scope>NUCLEOTIDE SEQUENCE</scope>
    <source>
        <strain evidence="13">UTEX B ZZ1240</strain>
    </source>
</reference>
<evidence type="ECO:0000313" key="13">
    <source>
        <dbReference type="EMBL" id="KAG5179846.1"/>
    </source>
</evidence>
<dbReference type="Gene3D" id="1.10.510.10">
    <property type="entry name" value="Transferase(Phosphotransferase) domain 1"/>
    <property type="match status" value="1"/>
</dbReference>
<proteinExistence type="predicted"/>
<comment type="catalytic activity">
    <reaction evidence="8">
        <text>L-seryl-[protein] + ATP = O-phospho-L-seryl-[protein] + ADP + H(+)</text>
        <dbReference type="Rhea" id="RHEA:17989"/>
        <dbReference type="Rhea" id="RHEA-COMP:9863"/>
        <dbReference type="Rhea" id="RHEA-COMP:11604"/>
        <dbReference type="ChEBI" id="CHEBI:15378"/>
        <dbReference type="ChEBI" id="CHEBI:29999"/>
        <dbReference type="ChEBI" id="CHEBI:30616"/>
        <dbReference type="ChEBI" id="CHEBI:83421"/>
        <dbReference type="ChEBI" id="CHEBI:456216"/>
        <dbReference type="EC" id="2.7.11.1"/>
    </reaction>
</comment>
<dbReference type="Gene3D" id="3.30.310.80">
    <property type="entry name" value="Kinase associated domain 1, KA1"/>
    <property type="match status" value="1"/>
</dbReference>
<feature type="region of interest" description="Disordered" evidence="9">
    <location>
        <begin position="734"/>
        <end position="772"/>
    </location>
</feature>
<evidence type="ECO:0000259" key="12">
    <source>
        <dbReference type="PROSITE" id="PS50032"/>
    </source>
</evidence>
<dbReference type="EC" id="2.7.11.1" evidence="1"/>
<dbReference type="AlphaFoldDB" id="A0A836CDB8"/>